<evidence type="ECO:0000313" key="2">
    <source>
        <dbReference type="EMBL" id="MDT0581971.1"/>
    </source>
</evidence>
<accession>A0AAW8QY96</accession>
<dbReference type="InterPro" id="IPR026950">
    <property type="entry name" value="Caps_assemb_Wzi"/>
</dbReference>
<evidence type="ECO:0000313" key="3">
    <source>
        <dbReference type="Proteomes" id="UP001249020"/>
    </source>
</evidence>
<protein>
    <submittedName>
        <fullName evidence="2">Capsule assembly Wzi family protein</fullName>
    </submittedName>
</protein>
<dbReference type="EMBL" id="JAVRIE010000002">
    <property type="protein sequence ID" value="MDT0581971.1"/>
    <property type="molecule type" value="Genomic_DNA"/>
</dbReference>
<dbReference type="AlphaFoldDB" id="A0AAW8QY96"/>
<gene>
    <name evidence="2" type="ORF">RM544_05435</name>
</gene>
<dbReference type="Gene3D" id="2.40.160.130">
    <property type="entry name" value="Capsule assembly protein Wzi"/>
    <property type="match status" value="1"/>
</dbReference>
<comment type="caution">
    <text evidence="2">The sequence shown here is derived from an EMBL/GenBank/DDBJ whole genome shotgun (WGS) entry which is preliminary data.</text>
</comment>
<evidence type="ECO:0000256" key="1">
    <source>
        <dbReference type="SAM" id="SignalP"/>
    </source>
</evidence>
<dbReference type="Pfam" id="PF14052">
    <property type="entry name" value="Caps_assemb_Wzi"/>
    <property type="match status" value="1"/>
</dbReference>
<reference evidence="2 3" key="1">
    <citation type="submission" date="2023-09" db="EMBL/GenBank/DDBJ databases">
        <authorList>
            <person name="Rey-Velasco X."/>
        </authorList>
    </citation>
    <scope>NUCLEOTIDE SEQUENCE [LARGE SCALE GENOMIC DNA]</scope>
    <source>
        <strain evidence="2 3">W409</strain>
    </source>
</reference>
<dbReference type="InterPro" id="IPR038636">
    <property type="entry name" value="Wzi_sf"/>
</dbReference>
<dbReference type="Proteomes" id="UP001249020">
    <property type="component" value="Unassembled WGS sequence"/>
</dbReference>
<organism evidence="2 3">
    <name type="scientific">Brumicola blandensis</name>
    <dbReference type="NCBI Taxonomy" id="3075611"/>
    <lineage>
        <taxon>Bacteria</taxon>
        <taxon>Pseudomonadati</taxon>
        <taxon>Pseudomonadota</taxon>
        <taxon>Gammaproteobacteria</taxon>
        <taxon>Alteromonadales</taxon>
        <taxon>Alteromonadaceae</taxon>
        <taxon>Brumicola</taxon>
    </lineage>
</organism>
<keyword evidence="3" id="KW-1185">Reference proteome</keyword>
<proteinExistence type="predicted"/>
<sequence>MTGRTTFFISLFIALLAIVSPSKASPWVGTVDKQLHYDLQTLQEWGYLDATVITYPVPWRGVADQIMKLDIAKMPNIPKQAAQRLDHYLYLQKQQKRRTFLEIQGATSEPRLTSLDGVEDVKASVKITNEFYWQRFSAQLSVNYQSGGKKNLDNSFLAYQFGEWNLRAGAIDQWWGPGQSSSLILSNNARPIPTLALSRSSATRSESPWLSWLGPWYLTSQIGRLEEDRAVPNTNLLLNRFTFSPLKRLEIGASWAVMWGGEGNPSGLSALLDVVTFQEVCLRRESCTKDQLTKAGNHLAGYDIKYSFEVFNRPISIYAQRIGEDSKSGIRITDNANLVGLSTYIGNAKVYLETSDTNISCGGDDDTSVNCFYENGTYSSGYRYRNRVIGSTFDSDAKQLTLGTNIRFEGGALAEVILRVAELNKDGTRPSPVLTDAVTEDLVQVSGFYQRPFGNWLLKAGGSIESRDLVDQGSEVDALLYLNATYAFD</sequence>
<feature type="signal peptide" evidence="1">
    <location>
        <begin position="1"/>
        <end position="24"/>
    </location>
</feature>
<keyword evidence="1" id="KW-0732">Signal</keyword>
<name>A0AAW8QY96_9ALTE</name>
<dbReference type="RefSeq" id="WP_311360764.1">
    <property type="nucleotide sequence ID" value="NZ_JAVRIE010000002.1"/>
</dbReference>
<feature type="chain" id="PRO_5043634064" evidence="1">
    <location>
        <begin position="25"/>
        <end position="489"/>
    </location>
</feature>